<dbReference type="GO" id="GO:0098636">
    <property type="term" value="C:protein complex involved in cell adhesion"/>
    <property type="evidence" value="ECO:0007669"/>
    <property type="project" value="TreeGrafter"/>
</dbReference>
<comment type="caution">
    <text evidence="2">The sequence shown here is derived from an EMBL/GenBank/DDBJ whole genome shotgun (WGS) entry which is preliminary data.</text>
</comment>
<dbReference type="InterPro" id="IPR037221">
    <property type="entry name" value="H-type_lectin_dom_sf"/>
</dbReference>
<dbReference type="PANTHER" id="PTHR46938:SF1">
    <property type="entry name" value="DISCOIDIN-1 SUBUNIT A-RELATED"/>
    <property type="match status" value="1"/>
</dbReference>
<dbReference type="Proteomes" id="UP001301958">
    <property type="component" value="Unassembled WGS sequence"/>
</dbReference>
<dbReference type="Pfam" id="PF09458">
    <property type="entry name" value="H_lectin"/>
    <property type="match status" value="2"/>
</dbReference>
<name>A0AAN6YRR8_9PEZI</name>
<dbReference type="GO" id="GO:0098609">
    <property type="term" value="P:cell-cell adhesion"/>
    <property type="evidence" value="ECO:0007669"/>
    <property type="project" value="TreeGrafter"/>
</dbReference>
<dbReference type="GO" id="GO:0030247">
    <property type="term" value="F:polysaccharide binding"/>
    <property type="evidence" value="ECO:0007669"/>
    <property type="project" value="TreeGrafter"/>
</dbReference>
<dbReference type="GO" id="GO:0046871">
    <property type="term" value="F:N-acetylgalactosamine binding"/>
    <property type="evidence" value="ECO:0007669"/>
    <property type="project" value="TreeGrafter"/>
</dbReference>
<dbReference type="Gene3D" id="2.60.40.2080">
    <property type="match status" value="3"/>
</dbReference>
<gene>
    <name evidence="2" type="ORF">QBC38DRAFT_461317</name>
</gene>
<dbReference type="PANTHER" id="PTHR46938">
    <property type="entry name" value="DISCOIDIN-1 SUBUNIT A-RELATED-RELATED"/>
    <property type="match status" value="1"/>
</dbReference>
<organism evidence="2 3">
    <name type="scientific">Podospora fimiseda</name>
    <dbReference type="NCBI Taxonomy" id="252190"/>
    <lineage>
        <taxon>Eukaryota</taxon>
        <taxon>Fungi</taxon>
        <taxon>Dikarya</taxon>
        <taxon>Ascomycota</taxon>
        <taxon>Pezizomycotina</taxon>
        <taxon>Sordariomycetes</taxon>
        <taxon>Sordariomycetidae</taxon>
        <taxon>Sordariales</taxon>
        <taxon>Podosporaceae</taxon>
        <taxon>Podospora</taxon>
    </lineage>
</organism>
<reference evidence="2" key="2">
    <citation type="submission" date="2023-05" db="EMBL/GenBank/DDBJ databases">
        <authorList>
            <consortium name="Lawrence Berkeley National Laboratory"/>
            <person name="Steindorff A."/>
            <person name="Hensen N."/>
            <person name="Bonometti L."/>
            <person name="Westerberg I."/>
            <person name="Brannstrom I.O."/>
            <person name="Guillou S."/>
            <person name="Cros-Aarteil S."/>
            <person name="Calhoun S."/>
            <person name="Haridas S."/>
            <person name="Kuo A."/>
            <person name="Mondo S."/>
            <person name="Pangilinan J."/>
            <person name="Riley R."/>
            <person name="Labutti K."/>
            <person name="Andreopoulos B."/>
            <person name="Lipzen A."/>
            <person name="Chen C."/>
            <person name="Yanf M."/>
            <person name="Daum C."/>
            <person name="Ng V."/>
            <person name="Clum A."/>
            <person name="Ohm R."/>
            <person name="Martin F."/>
            <person name="Silar P."/>
            <person name="Natvig D."/>
            <person name="Lalanne C."/>
            <person name="Gautier V."/>
            <person name="Ament-Velasquez S.L."/>
            <person name="Kruys A."/>
            <person name="Hutchinson M.I."/>
            <person name="Powell A.J."/>
            <person name="Barry K."/>
            <person name="Miller A.N."/>
            <person name="Grigoriev I.V."/>
            <person name="Debuchy R."/>
            <person name="Gladieux P."/>
            <person name="Thoren M.H."/>
            <person name="Johannesson H."/>
        </authorList>
    </citation>
    <scope>NUCLEOTIDE SEQUENCE</scope>
    <source>
        <strain evidence="2">CBS 990.96</strain>
    </source>
</reference>
<dbReference type="InterPro" id="IPR052487">
    <property type="entry name" value="Galactose-binding_lectin"/>
</dbReference>
<evidence type="ECO:0000259" key="1">
    <source>
        <dbReference type="Pfam" id="PF09458"/>
    </source>
</evidence>
<evidence type="ECO:0000313" key="2">
    <source>
        <dbReference type="EMBL" id="KAK4221597.1"/>
    </source>
</evidence>
<proteinExistence type="predicted"/>
<protein>
    <recommendedName>
        <fullName evidence="1">H-type lectin domain-containing protein</fullName>
    </recommendedName>
</protein>
<dbReference type="EMBL" id="MU865532">
    <property type="protein sequence ID" value="KAK4221597.1"/>
    <property type="molecule type" value="Genomic_DNA"/>
</dbReference>
<keyword evidence="3" id="KW-1185">Reference proteome</keyword>
<dbReference type="GO" id="GO:0009986">
    <property type="term" value="C:cell surface"/>
    <property type="evidence" value="ECO:0007669"/>
    <property type="project" value="TreeGrafter"/>
</dbReference>
<dbReference type="SUPFAM" id="SSF141086">
    <property type="entry name" value="Agglutinin HPA-like"/>
    <property type="match status" value="3"/>
</dbReference>
<evidence type="ECO:0000313" key="3">
    <source>
        <dbReference type="Proteomes" id="UP001301958"/>
    </source>
</evidence>
<feature type="domain" description="H-type lectin" evidence="1">
    <location>
        <begin position="94"/>
        <end position="157"/>
    </location>
</feature>
<dbReference type="InterPro" id="IPR019019">
    <property type="entry name" value="H-type_lectin_domain"/>
</dbReference>
<accession>A0AAN6YRR8</accession>
<dbReference type="AlphaFoldDB" id="A0AAN6YRR8"/>
<sequence length="285" mass="31494">MSTEISSSGDTASTNYRTIIGFSKRFSSPPNLVVGFNFLDFKNTQNLHIHSIVEGVFSPARPTGVSWLAFPKHNIELQSGSFTTKAARGDTKIVFFKHPYPGKPPKVVVFLTGLKVQHNVRCRVHAFASDVTAKGFTLSVISWGDTKLDEVVVSWVSIPDGKQGITAGRFDATDVKLWTKPLGKVQGVVEFDNTVNFVKTPKVFMALSLVDIDVMGQWRVDLRQNNANEKGLEWEIRTWGDSKLFGAGASYNYCFLELVSNHLLAIQLSLNAQGGSEIIQAVKRE</sequence>
<dbReference type="GO" id="GO:0070492">
    <property type="term" value="F:oligosaccharide binding"/>
    <property type="evidence" value="ECO:0007669"/>
    <property type="project" value="TreeGrafter"/>
</dbReference>
<feature type="domain" description="H-type lectin" evidence="1">
    <location>
        <begin position="195"/>
        <end position="251"/>
    </location>
</feature>
<reference evidence="2" key="1">
    <citation type="journal article" date="2023" name="Mol. Phylogenet. Evol.">
        <title>Genome-scale phylogeny and comparative genomics of the fungal order Sordariales.</title>
        <authorList>
            <person name="Hensen N."/>
            <person name="Bonometti L."/>
            <person name="Westerberg I."/>
            <person name="Brannstrom I.O."/>
            <person name="Guillou S."/>
            <person name="Cros-Aarteil S."/>
            <person name="Calhoun S."/>
            <person name="Haridas S."/>
            <person name="Kuo A."/>
            <person name="Mondo S."/>
            <person name="Pangilinan J."/>
            <person name="Riley R."/>
            <person name="LaButti K."/>
            <person name="Andreopoulos B."/>
            <person name="Lipzen A."/>
            <person name="Chen C."/>
            <person name="Yan M."/>
            <person name="Daum C."/>
            <person name="Ng V."/>
            <person name="Clum A."/>
            <person name="Steindorff A."/>
            <person name="Ohm R.A."/>
            <person name="Martin F."/>
            <person name="Silar P."/>
            <person name="Natvig D.O."/>
            <person name="Lalanne C."/>
            <person name="Gautier V."/>
            <person name="Ament-Velasquez S.L."/>
            <person name="Kruys A."/>
            <person name="Hutchinson M.I."/>
            <person name="Powell A.J."/>
            <person name="Barry K."/>
            <person name="Miller A.N."/>
            <person name="Grigoriev I.V."/>
            <person name="Debuchy R."/>
            <person name="Gladieux P."/>
            <person name="Hiltunen Thoren M."/>
            <person name="Johannesson H."/>
        </authorList>
    </citation>
    <scope>NUCLEOTIDE SEQUENCE</scope>
    <source>
        <strain evidence="2">CBS 990.96</strain>
    </source>
</reference>